<gene>
    <name evidence="6" type="ORF">DPM12_13280</name>
</gene>
<accession>A0A329QLD2</accession>
<dbReference type="InterPro" id="IPR036388">
    <property type="entry name" value="WH-like_DNA-bd_sf"/>
</dbReference>
<dbReference type="Pfam" id="PF08100">
    <property type="entry name" value="Dimerisation"/>
    <property type="match status" value="1"/>
</dbReference>
<dbReference type="Gene3D" id="3.40.50.150">
    <property type="entry name" value="Vaccinia Virus protein VP39"/>
    <property type="match status" value="1"/>
</dbReference>
<dbReference type="InterPro" id="IPR029063">
    <property type="entry name" value="SAM-dependent_MTases_sf"/>
</dbReference>
<evidence type="ECO:0000313" key="7">
    <source>
        <dbReference type="Proteomes" id="UP000250462"/>
    </source>
</evidence>
<dbReference type="Gene3D" id="1.10.287.1350">
    <property type="match status" value="1"/>
</dbReference>
<keyword evidence="2 6" id="KW-0808">Transferase</keyword>
<name>A0A329QLD2_9ACTN</name>
<dbReference type="PANTHER" id="PTHR43712">
    <property type="entry name" value="PUTATIVE (AFU_ORTHOLOGUE AFUA_4G14580)-RELATED"/>
    <property type="match status" value="1"/>
</dbReference>
<dbReference type="GO" id="GO:0046983">
    <property type="term" value="F:protein dimerization activity"/>
    <property type="evidence" value="ECO:0007669"/>
    <property type="project" value="InterPro"/>
</dbReference>
<dbReference type="SUPFAM" id="SSF46785">
    <property type="entry name" value="Winged helix' DNA-binding domain"/>
    <property type="match status" value="1"/>
</dbReference>
<dbReference type="InterPro" id="IPR036390">
    <property type="entry name" value="WH_DNA-bd_sf"/>
</dbReference>
<protein>
    <submittedName>
        <fullName evidence="6">Methyltransferase</fullName>
    </submittedName>
</protein>
<dbReference type="InterPro" id="IPR001077">
    <property type="entry name" value="COMT_C"/>
</dbReference>
<sequence length="344" mass="37588">MASVGPPSPGPDDHAARTMLDFLTGAWVTQAISTCVEFALPDRLSTGPADSRVLATDIGADPAALHRLLRFLVGVGILAGDEESGYRNTALSELLRSDVPGSMRDLALIYGGAFYDVWGRLSDAVRTGDEQFTAIFGSPFFEYLDEHPELSRTFERAMEAGSHFLDAVPRMYDFTSSSIVVDIGGGSGVLLERILRSVPHAYGILYERPAVLPAAARRLVAAGQEHRCELAGGDMFEQIPSAGDTYVLCRVLHDWNDAACARLLGNCAAVMERGQTLLVIERLLPSDGSLTMASYWDLHMLLCNPGARERTWEQYRELLASAGFTIVGQRTLPLELRLIQTVRR</sequence>
<dbReference type="PROSITE" id="PS51683">
    <property type="entry name" value="SAM_OMT_II"/>
    <property type="match status" value="1"/>
</dbReference>
<keyword evidence="3" id="KW-0949">S-adenosyl-L-methionine</keyword>
<dbReference type="CDD" id="cd02440">
    <property type="entry name" value="AdoMet_MTases"/>
    <property type="match status" value="1"/>
</dbReference>
<evidence type="ECO:0000259" key="4">
    <source>
        <dbReference type="Pfam" id="PF00891"/>
    </source>
</evidence>
<proteinExistence type="predicted"/>
<reference evidence="6 7" key="1">
    <citation type="submission" date="2018-06" db="EMBL/GenBank/DDBJ databases">
        <title>Phytoactinopolyspora halophila sp. nov., a novel halophilic actinomycete isolated from a saline soil in China.</title>
        <authorList>
            <person name="Tang S.-K."/>
        </authorList>
    </citation>
    <scope>NUCLEOTIDE SEQUENCE [LARGE SCALE GENOMIC DNA]</scope>
    <source>
        <strain evidence="6 7">YIM 96934</strain>
    </source>
</reference>
<dbReference type="Proteomes" id="UP000250462">
    <property type="component" value="Unassembled WGS sequence"/>
</dbReference>
<evidence type="ECO:0000256" key="3">
    <source>
        <dbReference type="ARBA" id="ARBA00022691"/>
    </source>
</evidence>
<dbReference type="Gene3D" id="1.10.10.10">
    <property type="entry name" value="Winged helix-like DNA-binding domain superfamily/Winged helix DNA-binding domain"/>
    <property type="match status" value="1"/>
</dbReference>
<keyword evidence="1 6" id="KW-0489">Methyltransferase</keyword>
<dbReference type="RefSeq" id="WP_112258823.1">
    <property type="nucleotide sequence ID" value="NZ_QMIG01000014.1"/>
</dbReference>
<evidence type="ECO:0000256" key="1">
    <source>
        <dbReference type="ARBA" id="ARBA00022603"/>
    </source>
</evidence>
<organism evidence="6 7">
    <name type="scientific">Phytoactinopolyspora halophila</name>
    <dbReference type="NCBI Taxonomy" id="1981511"/>
    <lineage>
        <taxon>Bacteria</taxon>
        <taxon>Bacillati</taxon>
        <taxon>Actinomycetota</taxon>
        <taxon>Actinomycetes</taxon>
        <taxon>Jiangellales</taxon>
        <taxon>Jiangellaceae</taxon>
        <taxon>Phytoactinopolyspora</taxon>
    </lineage>
</organism>
<evidence type="ECO:0000256" key="2">
    <source>
        <dbReference type="ARBA" id="ARBA00022679"/>
    </source>
</evidence>
<feature type="domain" description="O-methyltransferase dimerisation" evidence="5">
    <location>
        <begin position="21"/>
        <end position="95"/>
    </location>
</feature>
<dbReference type="EMBL" id="QMIG01000014">
    <property type="protein sequence ID" value="RAW13053.1"/>
    <property type="molecule type" value="Genomic_DNA"/>
</dbReference>
<dbReference type="OrthoDB" id="4145676at2"/>
<feature type="domain" description="O-methyltransferase C-terminal" evidence="4">
    <location>
        <begin position="118"/>
        <end position="324"/>
    </location>
</feature>
<dbReference type="AlphaFoldDB" id="A0A329QLD2"/>
<dbReference type="GO" id="GO:0008171">
    <property type="term" value="F:O-methyltransferase activity"/>
    <property type="evidence" value="ECO:0007669"/>
    <property type="project" value="InterPro"/>
</dbReference>
<dbReference type="Pfam" id="PF00891">
    <property type="entry name" value="Methyltransf_2"/>
    <property type="match status" value="1"/>
</dbReference>
<dbReference type="InterPro" id="IPR016461">
    <property type="entry name" value="COMT-like"/>
</dbReference>
<keyword evidence="7" id="KW-1185">Reference proteome</keyword>
<evidence type="ECO:0000259" key="5">
    <source>
        <dbReference type="Pfam" id="PF08100"/>
    </source>
</evidence>
<dbReference type="GO" id="GO:0032259">
    <property type="term" value="P:methylation"/>
    <property type="evidence" value="ECO:0007669"/>
    <property type="project" value="UniProtKB-KW"/>
</dbReference>
<dbReference type="PANTHER" id="PTHR43712:SF2">
    <property type="entry name" value="O-METHYLTRANSFERASE CICE"/>
    <property type="match status" value="1"/>
</dbReference>
<evidence type="ECO:0000313" key="6">
    <source>
        <dbReference type="EMBL" id="RAW13053.1"/>
    </source>
</evidence>
<dbReference type="InterPro" id="IPR012967">
    <property type="entry name" value="COMT_dimerisation"/>
</dbReference>
<comment type="caution">
    <text evidence="6">The sequence shown here is derived from an EMBL/GenBank/DDBJ whole genome shotgun (WGS) entry which is preliminary data.</text>
</comment>
<dbReference type="SUPFAM" id="SSF53335">
    <property type="entry name" value="S-adenosyl-L-methionine-dependent methyltransferases"/>
    <property type="match status" value="1"/>
</dbReference>